<feature type="non-terminal residue" evidence="1">
    <location>
        <position position="1"/>
    </location>
</feature>
<proteinExistence type="predicted"/>
<dbReference type="AlphaFoldDB" id="A0A9P6WI53"/>
<gene>
    <name evidence="1" type="ORF">C6P40_004959</name>
</gene>
<comment type="caution">
    <text evidence="1">The sequence shown here is derived from an EMBL/GenBank/DDBJ whole genome shotgun (WGS) entry which is preliminary data.</text>
</comment>
<organism evidence="1 2">
    <name type="scientific">Pichia californica</name>
    <dbReference type="NCBI Taxonomy" id="460514"/>
    <lineage>
        <taxon>Eukaryota</taxon>
        <taxon>Fungi</taxon>
        <taxon>Dikarya</taxon>
        <taxon>Ascomycota</taxon>
        <taxon>Saccharomycotina</taxon>
        <taxon>Pichiomycetes</taxon>
        <taxon>Pichiales</taxon>
        <taxon>Pichiaceae</taxon>
        <taxon>Pichia</taxon>
    </lineage>
</organism>
<reference evidence="1" key="1">
    <citation type="submission" date="2020-11" db="EMBL/GenBank/DDBJ databases">
        <title>Kefir isolates.</title>
        <authorList>
            <person name="Marcisauskas S."/>
            <person name="Kim Y."/>
            <person name="Blasche S."/>
        </authorList>
    </citation>
    <scope>NUCLEOTIDE SEQUENCE</scope>
    <source>
        <strain evidence="1">Olga-1</strain>
    </source>
</reference>
<dbReference type="EMBL" id="PUHW01000777">
    <property type="protein sequence ID" value="KAG0684941.1"/>
    <property type="molecule type" value="Genomic_DNA"/>
</dbReference>
<evidence type="ECO:0000313" key="1">
    <source>
        <dbReference type="EMBL" id="KAG0684941.1"/>
    </source>
</evidence>
<dbReference type="Proteomes" id="UP000697127">
    <property type="component" value="Unassembled WGS sequence"/>
</dbReference>
<name>A0A9P6WI53_9ASCO</name>
<accession>A0A9P6WI53</accession>
<feature type="non-terminal residue" evidence="1">
    <location>
        <position position="72"/>
    </location>
</feature>
<protein>
    <submittedName>
        <fullName evidence="1">Uncharacterized protein</fullName>
    </submittedName>
</protein>
<sequence>EPSISDDNINTTDSQKIPKTLKTDDKFVSNKASNSVITPNSADMVSIADSESLKGVNNKTENFKTNTKIDQT</sequence>
<evidence type="ECO:0000313" key="2">
    <source>
        <dbReference type="Proteomes" id="UP000697127"/>
    </source>
</evidence>
<keyword evidence="2" id="KW-1185">Reference proteome</keyword>